<dbReference type="InterPro" id="IPR052729">
    <property type="entry name" value="Acyl/Acetyltrans_Enzymes"/>
</dbReference>
<dbReference type="PROSITE" id="PS51186">
    <property type="entry name" value="GNAT"/>
    <property type="match status" value="1"/>
</dbReference>
<reference evidence="2" key="1">
    <citation type="journal article" date="2020" name="Cell">
        <title>Large-Scale Comparative Analyses of Tick Genomes Elucidate Their Genetic Diversity and Vector Capacities.</title>
        <authorList>
            <consortium name="Tick Genome and Microbiome Consortium (TIGMIC)"/>
            <person name="Jia N."/>
            <person name="Wang J."/>
            <person name="Shi W."/>
            <person name="Du L."/>
            <person name="Sun Y."/>
            <person name="Zhan W."/>
            <person name="Jiang J.F."/>
            <person name="Wang Q."/>
            <person name="Zhang B."/>
            <person name="Ji P."/>
            <person name="Bell-Sakyi L."/>
            <person name="Cui X.M."/>
            <person name="Yuan T.T."/>
            <person name="Jiang B.G."/>
            <person name="Yang W.F."/>
            <person name="Lam T.T."/>
            <person name="Chang Q.C."/>
            <person name="Ding S.J."/>
            <person name="Wang X.J."/>
            <person name="Zhu J.G."/>
            <person name="Ruan X.D."/>
            <person name="Zhao L."/>
            <person name="Wei J.T."/>
            <person name="Ye R.Z."/>
            <person name="Que T.C."/>
            <person name="Du C.H."/>
            <person name="Zhou Y.H."/>
            <person name="Cheng J.X."/>
            <person name="Dai P.F."/>
            <person name="Guo W.B."/>
            <person name="Han X.H."/>
            <person name="Huang E.J."/>
            <person name="Li L.F."/>
            <person name="Wei W."/>
            <person name="Gao Y.C."/>
            <person name="Liu J.Z."/>
            <person name="Shao H.Z."/>
            <person name="Wang X."/>
            <person name="Wang C.C."/>
            <person name="Yang T.C."/>
            <person name="Huo Q.B."/>
            <person name="Li W."/>
            <person name="Chen H.Y."/>
            <person name="Chen S.E."/>
            <person name="Zhou L.G."/>
            <person name="Ni X.B."/>
            <person name="Tian J.H."/>
            <person name="Sheng Y."/>
            <person name="Liu T."/>
            <person name="Pan Y.S."/>
            <person name="Xia L.Y."/>
            <person name="Li J."/>
            <person name="Zhao F."/>
            <person name="Cao W.C."/>
        </authorList>
    </citation>
    <scope>NUCLEOTIDE SEQUENCE</scope>
    <source>
        <strain evidence="2">Rmic-2018</strain>
    </source>
</reference>
<dbReference type="InterPro" id="IPR016181">
    <property type="entry name" value="Acyl_CoA_acyltransferase"/>
</dbReference>
<organism evidence="2 3">
    <name type="scientific">Rhipicephalus microplus</name>
    <name type="common">Cattle tick</name>
    <name type="synonym">Boophilus microplus</name>
    <dbReference type="NCBI Taxonomy" id="6941"/>
    <lineage>
        <taxon>Eukaryota</taxon>
        <taxon>Metazoa</taxon>
        <taxon>Ecdysozoa</taxon>
        <taxon>Arthropoda</taxon>
        <taxon>Chelicerata</taxon>
        <taxon>Arachnida</taxon>
        <taxon>Acari</taxon>
        <taxon>Parasitiformes</taxon>
        <taxon>Ixodida</taxon>
        <taxon>Ixodoidea</taxon>
        <taxon>Ixodidae</taxon>
        <taxon>Rhipicephalinae</taxon>
        <taxon>Rhipicephalus</taxon>
        <taxon>Boophilus</taxon>
    </lineage>
</organism>
<dbReference type="Gene3D" id="3.40.630.30">
    <property type="match status" value="1"/>
</dbReference>
<proteinExistence type="predicted"/>
<dbReference type="InterPro" id="IPR000182">
    <property type="entry name" value="GNAT_dom"/>
</dbReference>
<accession>A0A9J6D427</accession>
<dbReference type="VEuPathDB" id="VectorBase:LOC119178561"/>
<dbReference type="SUPFAM" id="SSF55729">
    <property type="entry name" value="Acyl-CoA N-acyltransferases (Nat)"/>
    <property type="match status" value="2"/>
</dbReference>
<evidence type="ECO:0000313" key="3">
    <source>
        <dbReference type="Proteomes" id="UP000821866"/>
    </source>
</evidence>
<reference evidence="2" key="2">
    <citation type="submission" date="2021-09" db="EMBL/GenBank/DDBJ databases">
        <authorList>
            <person name="Jia N."/>
            <person name="Wang J."/>
            <person name="Shi W."/>
            <person name="Du L."/>
            <person name="Sun Y."/>
            <person name="Zhan W."/>
            <person name="Jiang J."/>
            <person name="Wang Q."/>
            <person name="Zhang B."/>
            <person name="Ji P."/>
            <person name="Sakyi L.B."/>
            <person name="Cui X."/>
            <person name="Yuan T."/>
            <person name="Jiang B."/>
            <person name="Yang W."/>
            <person name="Lam T.T.-Y."/>
            <person name="Chang Q."/>
            <person name="Ding S."/>
            <person name="Wang X."/>
            <person name="Zhu J."/>
            <person name="Ruan X."/>
            <person name="Zhao L."/>
            <person name="Wei J."/>
            <person name="Que T."/>
            <person name="Du C."/>
            <person name="Cheng J."/>
            <person name="Dai P."/>
            <person name="Han X."/>
            <person name="Huang E."/>
            <person name="Gao Y."/>
            <person name="Liu J."/>
            <person name="Shao H."/>
            <person name="Ye R."/>
            <person name="Li L."/>
            <person name="Wei W."/>
            <person name="Wang X."/>
            <person name="Wang C."/>
            <person name="Huo Q."/>
            <person name="Li W."/>
            <person name="Guo W."/>
            <person name="Chen H."/>
            <person name="Chen S."/>
            <person name="Zhou L."/>
            <person name="Zhou L."/>
            <person name="Ni X."/>
            <person name="Tian J."/>
            <person name="Zhou Y."/>
            <person name="Sheng Y."/>
            <person name="Liu T."/>
            <person name="Pan Y."/>
            <person name="Xia L."/>
            <person name="Li J."/>
            <person name="Zhao F."/>
            <person name="Cao W."/>
        </authorList>
    </citation>
    <scope>NUCLEOTIDE SEQUENCE</scope>
    <source>
        <strain evidence="2">Rmic-2018</strain>
        <tissue evidence="2">Larvae</tissue>
    </source>
</reference>
<evidence type="ECO:0000259" key="1">
    <source>
        <dbReference type="PROSITE" id="PS51186"/>
    </source>
</evidence>
<dbReference type="PANTHER" id="PTHR47237">
    <property type="entry name" value="SLL0310 PROTEIN"/>
    <property type="match status" value="1"/>
</dbReference>
<keyword evidence="3" id="KW-1185">Reference proteome</keyword>
<dbReference type="CDD" id="cd04301">
    <property type="entry name" value="NAT_SF"/>
    <property type="match status" value="1"/>
</dbReference>
<sequence>MFDCCYRGLKAKESSDNVVSKRTFLMRGTGSKPSIGQLSAATVEHPTTEESEEKLQRNFVIRAMRPEELEAAYKIRLQTNYLFSKNTLETSWKMQPDSFLVAVSDDGEVFGTISMVRYSEDVVFLGLLDVREDMRHRRIGTELLKAGLDKAGSKNKFMRCILPLEPLFNRMNLFMVRSTVLLGRNEPVKVDASKMTVMDTRGVSVKPFEKAFWDRLRKYDDVLTTVDRSELLQAFMEEEGAISDVALREDGSVAGYSIVQLMSDGSWCFYMLAADTQDLARMLIGNFLHRCPTANDKGVVLVSPLWPTEEESFLVRTLGWSVSKHSVCRFSDNELKPPNDTHVASRTLFSVDEVLGSLSWRQFADDLIILDQLTVDRGHHGEGVGPELTAAFVDLLSSQNIMVRLPEHIEQQFVLEMPPFPYRRVELAVMSCSRTHSTLLLSTSPASPQLERLQADAAGVTVELFESQYLEKLLQYDMDVFHCSRASLVKRLVEGAHSVSLLAFNDDMEEMTDGTGDVSVLLADEEAIAVTLLRALALNPATPRLLKLTSPAPSEQRDHCFAVRVGFSVRQAYVCRFTRWKQIIDVSRIFSFGAL</sequence>
<dbReference type="AlphaFoldDB" id="A0A9J6D427"/>
<protein>
    <recommendedName>
        <fullName evidence="1">N-acetyltransferase domain-containing protein</fullName>
    </recommendedName>
</protein>
<evidence type="ECO:0000313" key="2">
    <source>
        <dbReference type="EMBL" id="KAH8008808.1"/>
    </source>
</evidence>
<dbReference type="EMBL" id="JABSTU010000011">
    <property type="protein sequence ID" value="KAH8008808.1"/>
    <property type="molecule type" value="Genomic_DNA"/>
</dbReference>
<dbReference type="Proteomes" id="UP000821866">
    <property type="component" value="Chromosome 9"/>
</dbReference>
<gene>
    <name evidence="2" type="ORF">HPB51_005855</name>
</gene>
<dbReference type="PANTHER" id="PTHR47237:SF1">
    <property type="entry name" value="SLL0310 PROTEIN"/>
    <property type="match status" value="1"/>
</dbReference>
<comment type="caution">
    <text evidence="2">The sequence shown here is derived from an EMBL/GenBank/DDBJ whole genome shotgun (WGS) entry which is preliminary data.</text>
</comment>
<name>A0A9J6D427_RHIMP</name>
<feature type="domain" description="N-acetyltransferase" evidence="1">
    <location>
        <begin position="59"/>
        <end position="203"/>
    </location>
</feature>
<dbReference type="Pfam" id="PF00583">
    <property type="entry name" value="Acetyltransf_1"/>
    <property type="match status" value="1"/>
</dbReference>
<dbReference type="GO" id="GO:0016747">
    <property type="term" value="F:acyltransferase activity, transferring groups other than amino-acyl groups"/>
    <property type="evidence" value="ECO:0007669"/>
    <property type="project" value="InterPro"/>
</dbReference>